<gene>
    <name evidence="2" type="ORF">PX52LOC_06461</name>
</gene>
<dbReference type="AlphaFoldDB" id="A0A5C1AKG4"/>
<comment type="similarity">
    <text evidence="1">Belongs to the ROK (NagC/XylR) family.</text>
</comment>
<sequence>MSGSYWIGVDLGGTKILTGLFDESLQLVARAKTPTEAEGGPSGVFTRIGQAVDSILREANVDAAHVKGMGFGIPGQIEPHTTTVRFAPNLNWRNLDVKPHLPESWKWPVVLDNDVRMGTYGEFSHGAAKGAKHVFGIFVGTGVGGGLIFNGELHHGFNGHGGEVGHIVVHWRKGTTLESVAGRRYQMRRAKEMLDDAPKRTRKDWKGVDLEKVKSSQLADFYQRHDPIAMQLIDDAARALGAGIASVVNLLSPEVVVIGGGVTQALGDSFIERIWELAQKSILPDAARGMKCVPAALGDDSGIIGCAAYAKSKLGGN</sequence>
<keyword evidence="3" id="KW-1185">Reference proteome</keyword>
<evidence type="ECO:0000313" key="2">
    <source>
        <dbReference type="EMBL" id="QEL19390.1"/>
    </source>
</evidence>
<evidence type="ECO:0000256" key="1">
    <source>
        <dbReference type="ARBA" id="ARBA00006479"/>
    </source>
</evidence>
<protein>
    <submittedName>
        <fullName evidence="2">ROK family protein</fullName>
    </submittedName>
</protein>
<dbReference type="InterPro" id="IPR043129">
    <property type="entry name" value="ATPase_NBD"/>
</dbReference>
<name>A0A5C1AKG4_9BACT</name>
<proteinExistence type="inferred from homology"/>
<evidence type="ECO:0000313" key="3">
    <source>
        <dbReference type="Proteomes" id="UP000324974"/>
    </source>
</evidence>
<dbReference type="InterPro" id="IPR000600">
    <property type="entry name" value="ROK"/>
</dbReference>
<dbReference type="Gene3D" id="3.30.420.40">
    <property type="match status" value="2"/>
</dbReference>
<dbReference type="InterPro" id="IPR049874">
    <property type="entry name" value="ROK_cs"/>
</dbReference>
<dbReference type="PANTHER" id="PTHR18964">
    <property type="entry name" value="ROK (REPRESSOR, ORF, KINASE) FAMILY"/>
    <property type="match status" value="1"/>
</dbReference>
<dbReference type="Proteomes" id="UP000324974">
    <property type="component" value="Chromosome"/>
</dbReference>
<dbReference type="KEGG" id="lrs:PX52LOC_06461"/>
<dbReference type="EMBL" id="CP042425">
    <property type="protein sequence ID" value="QEL19390.1"/>
    <property type="molecule type" value="Genomic_DNA"/>
</dbReference>
<organism evidence="2 3">
    <name type="scientific">Limnoglobus roseus</name>
    <dbReference type="NCBI Taxonomy" id="2598579"/>
    <lineage>
        <taxon>Bacteria</taxon>
        <taxon>Pseudomonadati</taxon>
        <taxon>Planctomycetota</taxon>
        <taxon>Planctomycetia</taxon>
        <taxon>Gemmatales</taxon>
        <taxon>Gemmataceae</taxon>
        <taxon>Limnoglobus</taxon>
    </lineage>
</organism>
<reference evidence="3" key="1">
    <citation type="submission" date="2019-08" db="EMBL/GenBank/DDBJ databases">
        <title>Limnoglobus roseus gen. nov., sp. nov., a novel freshwater planctomycete with a giant genome from the family Gemmataceae.</title>
        <authorList>
            <person name="Kulichevskaya I.S."/>
            <person name="Naumoff D.G."/>
            <person name="Miroshnikov K."/>
            <person name="Ivanova A."/>
            <person name="Philippov D.A."/>
            <person name="Hakobyan A."/>
            <person name="Rijpstra I.C."/>
            <person name="Sinninghe Damste J.S."/>
            <person name="Liesack W."/>
            <person name="Dedysh S.N."/>
        </authorList>
    </citation>
    <scope>NUCLEOTIDE SEQUENCE [LARGE SCALE GENOMIC DNA]</scope>
    <source>
        <strain evidence="3">PX52</strain>
    </source>
</reference>
<dbReference type="OrthoDB" id="9795247at2"/>
<accession>A0A5C1AKG4</accession>
<dbReference type="PANTHER" id="PTHR18964:SF149">
    <property type="entry name" value="BIFUNCTIONAL UDP-N-ACETYLGLUCOSAMINE 2-EPIMERASE_N-ACETYLMANNOSAMINE KINASE"/>
    <property type="match status" value="1"/>
</dbReference>
<dbReference type="CDD" id="cd23763">
    <property type="entry name" value="ASKHA_ATPase_ROK"/>
    <property type="match status" value="1"/>
</dbReference>
<dbReference type="Pfam" id="PF00480">
    <property type="entry name" value="ROK"/>
    <property type="match status" value="1"/>
</dbReference>
<dbReference type="RefSeq" id="WP_149113784.1">
    <property type="nucleotide sequence ID" value="NZ_CP042425.1"/>
</dbReference>
<dbReference type="SUPFAM" id="SSF53067">
    <property type="entry name" value="Actin-like ATPase domain"/>
    <property type="match status" value="1"/>
</dbReference>
<dbReference type="PROSITE" id="PS01125">
    <property type="entry name" value="ROK"/>
    <property type="match status" value="1"/>
</dbReference>